<keyword evidence="4 5" id="KW-0472">Membrane</keyword>
<dbReference type="Pfam" id="PF04357">
    <property type="entry name" value="TamB"/>
    <property type="match status" value="1"/>
</dbReference>
<evidence type="ECO:0000256" key="2">
    <source>
        <dbReference type="ARBA" id="ARBA00022692"/>
    </source>
</evidence>
<proteinExistence type="predicted"/>
<dbReference type="GO" id="GO:0097347">
    <property type="term" value="C:TAM protein secretion complex"/>
    <property type="evidence" value="ECO:0007669"/>
    <property type="project" value="TreeGrafter"/>
</dbReference>
<comment type="caution">
    <text evidence="7">The sequence shown here is derived from an EMBL/GenBank/DDBJ whole genome shotgun (WGS) entry which is preliminary data.</text>
</comment>
<sequence>MTDDRKNNSRGGKPGHRRWLRWLPVGLLAGLFFCFIAPFILVRFETPRNWMLDNGPGNWLLGAGTRLRVGNVHRLDPGGASFSGIVLSCKDSLGDWSDWARISHLNTSWDISDLIWGRYSIDRLELDSVSVNLQRSCVPHWHAEAGVVDELADPGPGRARSVRCSHFGLQHLSLLREGMPVGESRMELNSIQLEKGDLRLDVDSIRVLLAAGALRPSSAEMALNFSGGDLRYESKGTLRLDHLDVRSAGLEGQLWLRQSRGSEWFVTMQLEKILPAEMMDSLRLQVPDPYSPGTSDTLTGSINLTFVPDTLALHGELQGFWGGGPADIAGLVQRTPEGWQAEEIHLKRPGADLIFSGRADSEFAHIDGDVTFQKTNLNGPDFPWRASPIGRTNLAGSTQFVYRRPKNEIWEIIYSLRLGPSAIGNQRLDGLQARGLVTSSFVQADTFLIDLDEGRLTGGGRFDLQDGVMNAAIRLENVPAPAITDPFLDAPVEGRLFGRLQMQKTGEAMRIYGSLDGRDINWGELAASEIRLPWVDYTIPGNHLDGRVRLSGFHAGAFAADSVWLEIQDLEMGILVRGGTRFSDQAVSIVGILDPAPEGGLQIENFEWRPPEGAAWDAEKPFFIGWGSRGVSIDGLSLISPAGDLSFDGLWGAENNVEGRFSLHGDFLPLLSSWGLRPEATGGEINCDASLSGYWPNPGMSVRFQSDSLALWNWPLNDFTGALDWREGAIDLRRLQARGRWGAAAIDSLQLFINVDFATFLSHLSSPDSLHLPDTPWAGAATFRNLDLDRLMENSGWRIDEYKPRTVQDTATRDLESIIRIVRPKTTIEGSYDAIRPEGILDIDLNLSGTPAHPLFHLNVEGKDAAYRRTRLDSLSLKIDYESGELSIRDLHWLKEGLGGAISGVIPLELSALPAAVHLPNDGEDIDLHLNIPKGNLAIWSSLSELLQEPKGVFQADLRIQGPLHPPLITGNLTIDGGSLRIPLREERLEEIHAKLRMDSLGVHLESVKARIGPKGRITATGRFLTLEDMDLDLTVREGLFFETGVYRVEADGNIRIISRVDSISGQIRPHVLGDAYIREAMILDITPRKIPGPVRPTPWLIQLDVEAPTKIMVTQPTTQLMLGNGKLVVSERDNWWNLAGGIDVQGGWYRVFNNQFAVRSGDLEFQDSGSGIEVRVNLQAETQATEVLSAEGEPVGAVTVKVDVTGRADELQVALSSEPELSREEIIELLSFGRIASHGSGRDAASGETRDFLISEMVARLENQLSEEIPWLNRVRVAPDMDEILIQPILSPQFSLNYAQELSSSPAQEVTMHYRLSNILYLKAGVLRESVQGGHSAEEYNLDLKFRIEYE</sequence>
<dbReference type="PANTHER" id="PTHR36985:SF1">
    <property type="entry name" value="TRANSLOCATION AND ASSEMBLY MODULE SUBUNIT TAMB"/>
    <property type="match status" value="1"/>
</dbReference>
<dbReference type="Proteomes" id="UP000777784">
    <property type="component" value="Unassembled WGS sequence"/>
</dbReference>
<dbReference type="EMBL" id="JAHJDP010000032">
    <property type="protein sequence ID" value="MBU2690540.1"/>
    <property type="molecule type" value="Genomic_DNA"/>
</dbReference>
<organism evidence="7 8">
    <name type="scientific">Eiseniibacteriota bacterium</name>
    <dbReference type="NCBI Taxonomy" id="2212470"/>
    <lineage>
        <taxon>Bacteria</taxon>
        <taxon>Candidatus Eiseniibacteriota</taxon>
    </lineage>
</organism>
<dbReference type="PANTHER" id="PTHR36985">
    <property type="entry name" value="TRANSLOCATION AND ASSEMBLY MODULE SUBUNIT TAMB"/>
    <property type="match status" value="1"/>
</dbReference>
<evidence type="ECO:0000256" key="1">
    <source>
        <dbReference type="ARBA" id="ARBA00004167"/>
    </source>
</evidence>
<name>A0A948RTE4_UNCEI</name>
<evidence type="ECO:0000256" key="3">
    <source>
        <dbReference type="ARBA" id="ARBA00022989"/>
    </source>
</evidence>
<dbReference type="GO" id="GO:0005886">
    <property type="term" value="C:plasma membrane"/>
    <property type="evidence" value="ECO:0007669"/>
    <property type="project" value="InterPro"/>
</dbReference>
<evidence type="ECO:0000256" key="5">
    <source>
        <dbReference type="SAM" id="Phobius"/>
    </source>
</evidence>
<feature type="domain" description="Translocation and assembly module TamB C-terminal" evidence="6">
    <location>
        <begin position="1091"/>
        <end position="1351"/>
    </location>
</feature>
<dbReference type="GO" id="GO:0009306">
    <property type="term" value="P:protein secretion"/>
    <property type="evidence" value="ECO:0007669"/>
    <property type="project" value="InterPro"/>
</dbReference>
<dbReference type="InterPro" id="IPR007452">
    <property type="entry name" value="TamB_C"/>
</dbReference>
<keyword evidence="2 5" id="KW-0812">Transmembrane</keyword>
<feature type="transmembrane region" description="Helical" evidence="5">
    <location>
        <begin position="20"/>
        <end position="41"/>
    </location>
</feature>
<accession>A0A948RTE4</accession>
<reference evidence="7" key="1">
    <citation type="submission" date="2021-05" db="EMBL/GenBank/DDBJ databases">
        <title>Energy efficiency and biological interactions define the core microbiome of deep oligotrophic groundwater.</title>
        <authorList>
            <person name="Mehrshad M."/>
            <person name="Lopez-Fernandez M."/>
            <person name="Bell E."/>
            <person name="Bernier-Latmani R."/>
            <person name="Bertilsson S."/>
            <person name="Dopson M."/>
        </authorList>
    </citation>
    <scope>NUCLEOTIDE SEQUENCE</scope>
    <source>
        <strain evidence="7">Modern_marine.mb.64</strain>
    </source>
</reference>
<evidence type="ECO:0000256" key="4">
    <source>
        <dbReference type="ARBA" id="ARBA00023136"/>
    </source>
</evidence>
<keyword evidence="3 5" id="KW-1133">Transmembrane helix</keyword>
<protein>
    <submittedName>
        <fullName evidence="7">Translocation/assembly module TamB domain-containing protein</fullName>
    </submittedName>
</protein>
<evidence type="ECO:0000313" key="8">
    <source>
        <dbReference type="Proteomes" id="UP000777784"/>
    </source>
</evidence>
<gene>
    <name evidence="7" type="ORF">KJ970_06390</name>
</gene>
<evidence type="ECO:0000259" key="6">
    <source>
        <dbReference type="Pfam" id="PF04357"/>
    </source>
</evidence>
<comment type="subcellular location">
    <subcellularLocation>
        <location evidence="1">Membrane</location>
        <topology evidence="1">Single-pass membrane protein</topology>
    </subcellularLocation>
</comment>
<evidence type="ECO:0000313" key="7">
    <source>
        <dbReference type="EMBL" id="MBU2690540.1"/>
    </source>
</evidence>